<organism evidence="6">
    <name type="scientific">Riboviria sp</name>
    <dbReference type="NCBI Taxonomy" id="2585031"/>
    <lineage>
        <taxon>Viruses</taxon>
        <taxon>Riboviria</taxon>
    </lineage>
</organism>
<proteinExistence type="predicted"/>
<evidence type="ECO:0000256" key="3">
    <source>
        <dbReference type="SAM" id="MobiDB-lite"/>
    </source>
</evidence>
<dbReference type="InterPro" id="IPR009003">
    <property type="entry name" value="Peptidase_S1_PA"/>
</dbReference>
<feature type="region of interest" description="Disordered" evidence="3">
    <location>
        <begin position="536"/>
        <end position="593"/>
    </location>
</feature>
<keyword evidence="1" id="KW-0378">Hydrolase</keyword>
<dbReference type="GO" id="GO:0016787">
    <property type="term" value="F:hydrolase activity"/>
    <property type="evidence" value="ECO:0007669"/>
    <property type="project" value="UniProtKB-KW"/>
</dbReference>
<dbReference type="Gene3D" id="3.30.160.60">
    <property type="entry name" value="Classic Zinc Finger"/>
    <property type="match status" value="1"/>
</dbReference>
<protein>
    <recommendedName>
        <fullName evidence="5">C2H2-type domain-containing protein</fullName>
    </recommendedName>
</protein>
<dbReference type="SMART" id="SM00355">
    <property type="entry name" value="ZnF_C2H2"/>
    <property type="match status" value="2"/>
</dbReference>
<dbReference type="SUPFAM" id="SSF50494">
    <property type="entry name" value="Trypsin-like serine proteases"/>
    <property type="match status" value="1"/>
</dbReference>
<dbReference type="PROSITE" id="PS00028">
    <property type="entry name" value="ZINC_FINGER_C2H2_1"/>
    <property type="match status" value="1"/>
</dbReference>
<keyword evidence="4" id="KW-0472">Membrane</keyword>
<keyword evidence="2" id="KW-0479">Metal-binding</keyword>
<evidence type="ECO:0000256" key="2">
    <source>
        <dbReference type="PROSITE-ProRule" id="PRU00042"/>
    </source>
</evidence>
<dbReference type="GO" id="GO:0008270">
    <property type="term" value="F:zinc ion binding"/>
    <property type="evidence" value="ECO:0007669"/>
    <property type="project" value="UniProtKB-KW"/>
</dbReference>
<feature type="compositionally biased region" description="Basic residues" evidence="3">
    <location>
        <begin position="563"/>
        <end position="573"/>
    </location>
</feature>
<sequence>MQASVGDSISEFLANPRAQSPAEIVAEYSPYTSLQDLIVPQSEGLAGRAKRVARVATKWLVISLSSLILLGLMVASVVGLLSGVVAGYFNLLSYQYTSMKKLVVQAFIPEPEPEPGYFEYLIENATKLVERVDKNLLAILLVVTAILVSLWVLSGFLIYSLRRMSMKARGVQFEAMRPGSAFVEGTIPKCQVQIMIPGLLMDSHQGYGIRVGSWMVVPLHVIGSLKEMLLVGPRGKLLVSTQFEESRLHPDVAYVYLEDRQWVTLGNASASTSPALNGYVRCTGMKGYSSGTIGKTRTNGVLKYAGSTISGMSGAAYIMGDKVLGMHTGAGGDFNLGVSTTLFVSELKYKTKKEAAYLPSKNNGEDAAFIKTTNTWTAKLMDELARDAALSTRDAGWSGSAEIDFDEQIEWDAATPAKKTNPIKLATVMMQQDQGVDGGETEYNLLSQKVIDDIEDLKARVKDVEDYIKADLARKEKKKEAKPVITFQCDRCPKKTTSASDLELHKKKHLKFKCSLCEVECQTEIKLANHEANAHKTVKGESAYPGDARVSVETTGPFLGKRSSSRQTRKKSSRPSSSSSERRRDSQPWELILNRMNESQKSIEKLCEAVLKATAGPSLATQQK</sequence>
<accession>A0A8K1U2R4</accession>
<evidence type="ECO:0000256" key="1">
    <source>
        <dbReference type="ARBA" id="ARBA00022801"/>
    </source>
</evidence>
<evidence type="ECO:0000259" key="5">
    <source>
        <dbReference type="PROSITE" id="PS50157"/>
    </source>
</evidence>
<evidence type="ECO:0000256" key="4">
    <source>
        <dbReference type="SAM" id="Phobius"/>
    </source>
</evidence>
<evidence type="ECO:0000313" key="6">
    <source>
        <dbReference type="EMBL" id="UGO57538.1"/>
    </source>
</evidence>
<name>A0A8K1U2R4_9VIRU</name>
<feature type="domain" description="C2H2-type" evidence="5">
    <location>
        <begin position="487"/>
        <end position="514"/>
    </location>
</feature>
<dbReference type="InterPro" id="IPR013087">
    <property type="entry name" value="Znf_C2H2_type"/>
</dbReference>
<reference evidence="6" key="1">
    <citation type="submission" date="2020-11" db="EMBL/GenBank/DDBJ databases">
        <title>RNA virus dark matter in the feces of wild birds.</title>
        <authorList>
            <person name="Lu X."/>
            <person name="Yang X.S."/>
            <person name="Zhang W."/>
        </authorList>
    </citation>
    <scope>NUCLEOTIDE SEQUENCE</scope>
    <source>
        <strain evidence="6">Robin181con72</strain>
    </source>
</reference>
<keyword evidence="4" id="KW-1133">Transmembrane helix</keyword>
<feature type="transmembrane region" description="Helical" evidence="4">
    <location>
        <begin position="136"/>
        <end position="159"/>
    </location>
</feature>
<keyword evidence="4" id="KW-0812">Transmembrane</keyword>
<dbReference type="PROSITE" id="PS50157">
    <property type="entry name" value="ZINC_FINGER_C2H2_2"/>
    <property type="match status" value="1"/>
</dbReference>
<dbReference type="EMBL" id="MW239487">
    <property type="protein sequence ID" value="UGO57538.1"/>
    <property type="molecule type" value="Genomic_RNA"/>
</dbReference>
<feature type="transmembrane region" description="Helical" evidence="4">
    <location>
        <begin position="59"/>
        <end position="89"/>
    </location>
</feature>
<keyword evidence="2" id="KW-0862">Zinc</keyword>
<keyword evidence="2" id="KW-0863">Zinc-finger</keyword>